<evidence type="ECO:0000313" key="9">
    <source>
        <dbReference type="EMBL" id="RVU94039.1"/>
    </source>
</evidence>
<dbReference type="EMBL" id="RYZS01000001">
    <property type="protein sequence ID" value="RVU94039.1"/>
    <property type="molecule type" value="Genomic_DNA"/>
</dbReference>
<evidence type="ECO:0000256" key="6">
    <source>
        <dbReference type="ARBA" id="ARBA00022683"/>
    </source>
</evidence>
<evidence type="ECO:0000256" key="1">
    <source>
        <dbReference type="ARBA" id="ARBA00004496"/>
    </source>
</evidence>
<evidence type="ECO:0000256" key="2">
    <source>
        <dbReference type="ARBA" id="ARBA00022448"/>
    </source>
</evidence>
<dbReference type="GO" id="GO:0009401">
    <property type="term" value="P:phosphoenolpyruvate-dependent sugar phosphotransferase system"/>
    <property type="evidence" value="ECO:0007669"/>
    <property type="project" value="UniProtKB-KW"/>
</dbReference>
<keyword evidence="5" id="KW-0808">Transferase</keyword>
<protein>
    <submittedName>
        <fullName evidence="9">PTS mannose/fructose/sorbose transporter subunit IIB</fullName>
    </submittedName>
</protein>
<gene>
    <name evidence="9" type="ORF">EK398_03700</name>
</gene>
<dbReference type="Proteomes" id="UP000288388">
    <property type="component" value="Unassembled WGS sequence"/>
</dbReference>
<dbReference type="AlphaFoldDB" id="A0A437UKM1"/>
<comment type="caution">
    <text evidence="9">The sequence shown here is derived from an EMBL/GenBank/DDBJ whole genome shotgun (WGS) entry which is preliminary data.</text>
</comment>
<dbReference type="SUPFAM" id="SSF52728">
    <property type="entry name" value="PTS IIb component"/>
    <property type="match status" value="1"/>
</dbReference>
<evidence type="ECO:0000313" key="10">
    <source>
        <dbReference type="Proteomes" id="UP000288388"/>
    </source>
</evidence>
<evidence type="ECO:0000256" key="3">
    <source>
        <dbReference type="ARBA" id="ARBA00022490"/>
    </source>
</evidence>
<name>A0A437UKM1_ENTAV</name>
<keyword evidence="2" id="KW-0813">Transport</keyword>
<dbReference type="InterPro" id="IPR004720">
    <property type="entry name" value="PTS_IIB_sorbose-sp"/>
</dbReference>
<dbReference type="GO" id="GO:0016301">
    <property type="term" value="F:kinase activity"/>
    <property type="evidence" value="ECO:0007669"/>
    <property type="project" value="UniProtKB-KW"/>
</dbReference>
<keyword evidence="7" id="KW-0418">Kinase</keyword>
<keyword evidence="3" id="KW-0963">Cytoplasm</keyword>
<sequence>MSVKIKLVRVDNRLLHATVALNWNSFVNANFIAVVDPTHTDDPFLAKVLQLSFPKKKGVGIFSVDQLLEFLQKDREEKCNLMIIFKDLEVLKEAIDKGFEISEVQLPYPASRVMIKQLDAYYSTEEIEAIRYMQTKGTRFFLQTAPYDSKDYSIFKQTKKDG</sequence>
<dbReference type="Pfam" id="PF03830">
    <property type="entry name" value="PTSIIB_sorb"/>
    <property type="match status" value="1"/>
</dbReference>
<keyword evidence="6" id="KW-0598">Phosphotransferase system</keyword>
<dbReference type="InterPro" id="IPR036667">
    <property type="entry name" value="PTS_IIB_sorbose-sp_sf"/>
</dbReference>
<dbReference type="Gene3D" id="3.40.35.10">
    <property type="entry name" value="Phosphotransferase system, sorbose subfamily IIB component"/>
    <property type="match status" value="1"/>
</dbReference>
<proteinExistence type="predicted"/>
<comment type="subcellular location">
    <subcellularLocation>
        <location evidence="1">Cytoplasm</location>
    </subcellularLocation>
</comment>
<organism evidence="9 10">
    <name type="scientific">Enterococcus avium</name>
    <name type="common">Streptococcus avium</name>
    <dbReference type="NCBI Taxonomy" id="33945"/>
    <lineage>
        <taxon>Bacteria</taxon>
        <taxon>Bacillati</taxon>
        <taxon>Bacillota</taxon>
        <taxon>Bacilli</taxon>
        <taxon>Lactobacillales</taxon>
        <taxon>Enterococcaceae</taxon>
        <taxon>Enterococcus</taxon>
    </lineage>
</organism>
<evidence type="ECO:0000259" key="8">
    <source>
        <dbReference type="PROSITE" id="PS51101"/>
    </source>
</evidence>
<reference evidence="9 10" key="1">
    <citation type="submission" date="2018-12" db="EMBL/GenBank/DDBJ databases">
        <title>A novel vanA-carrying plasmid in a clinical isolate of Enterococcus avium.</title>
        <authorList>
            <person name="Bernasconi O.J."/>
            <person name="Luzzaro F."/>
            <person name="Endimiani A."/>
        </authorList>
    </citation>
    <scope>NUCLEOTIDE SEQUENCE [LARGE SCALE GENOMIC DNA]</scope>
    <source>
        <strain evidence="9 10">LC0559/18</strain>
    </source>
</reference>
<accession>A0A437UKM1</accession>
<feature type="domain" description="PTS EIIB type-4" evidence="8">
    <location>
        <begin position="1"/>
        <end position="162"/>
    </location>
</feature>
<dbReference type="RefSeq" id="WP_127978316.1">
    <property type="nucleotide sequence ID" value="NZ_CAAKNX010000180.1"/>
</dbReference>
<evidence type="ECO:0000256" key="7">
    <source>
        <dbReference type="ARBA" id="ARBA00022777"/>
    </source>
</evidence>
<dbReference type="GO" id="GO:0008982">
    <property type="term" value="F:protein-N(PI)-phosphohistidine-sugar phosphotransferase activity"/>
    <property type="evidence" value="ECO:0007669"/>
    <property type="project" value="InterPro"/>
</dbReference>
<dbReference type="PROSITE" id="PS51101">
    <property type="entry name" value="PTS_EIIB_TYPE_4"/>
    <property type="match status" value="1"/>
</dbReference>
<dbReference type="GO" id="GO:0005737">
    <property type="term" value="C:cytoplasm"/>
    <property type="evidence" value="ECO:0007669"/>
    <property type="project" value="UniProtKB-SubCell"/>
</dbReference>
<evidence type="ECO:0000256" key="5">
    <source>
        <dbReference type="ARBA" id="ARBA00022679"/>
    </source>
</evidence>
<evidence type="ECO:0000256" key="4">
    <source>
        <dbReference type="ARBA" id="ARBA00022597"/>
    </source>
</evidence>
<keyword evidence="4" id="KW-0762">Sugar transport</keyword>